<gene>
    <name evidence="14" type="ORF">SAMN05660691_01226</name>
</gene>
<feature type="domain" description="PAS" evidence="10">
    <location>
        <begin position="798"/>
        <end position="868"/>
    </location>
</feature>
<dbReference type="CDD" id="cd00130">
    <property type="entry name" value="PAS"/>
    <property type="match status" value="3"/>
</dbReference>
<dbReference type="GO" id="GO:0016301">
    <property type="term" value="F:kinase activity"/>
    <property type="evidence" value="ECO:0007669"/>
    <property type="project" value="UniProtKB-KW"/>
</dbReference>
<accession>A0A1H6KT42</accession>
<dbReference type="EMBL" id="FNXF01000003">
    <property type="protein sequence ID" value="SEH74839.1"/>
    <property type="molecule type" value="Genomic_DNA"/>
</dbReference>
<dbReference type="Pfam" id="PF13426">
    <property type="entry name" value="PAS_9"/>
    <property type="match status" value="1"/>
</dbReference>
<keyword evidence="5" id="KW-0418">Kinase</keyword>
<evidence type="ECO:0000256" key="2">
    <source>
        <dbReference type="ARBA" id="ARBA00012282"/>
    </source>
</evidence>
<dbReference type="SMART" id="SM00052">
    <property type="entry name" value="EAL"/>
    <property type="match status" value="1"/>
</dbReference>
<dbReference type="InterPro" id="IPR029787">
    <property type="entry name" value="Nucleotide_cyclase"/>
</dbReference>
<feature type="domain" description="GGDEF" evidence="13">
    <location>
        <begin position="1078"/>
        <end position="1211"/>
    </location>
</feature>
<evidence type="ECO:0000256" key="3">
    <source>
        <dbReference type="ARBA" id="ARBA00022636"/>
    </source>
</evidence>
<dbReference type="CDD" id="cd01949">
    <property type="entry name" value="GGDEF"/>
    <property type="match status" value="1"/>
</dbReference>
<feature type="transmembrane region" description="Helical" evidence="8">
    <location>
        <begin position="222"/>
        <end position="241"/>
    </location>
</feature>
<feature type="domain" description="Response regulatory" evidence="9">
    <location>
        <begin position="1489"/>
        <end position="1604"/>
    </location>
</feature>
<dbReference type="Gene3D" id="3.20.20.450">
    <property type="entry name" value="EAL domain"/>
    <property type="match status" value="1"/>
</dbReference>
<dbReference type="Pfam" id="PF13185">
    <property type="entry name" value="GAF_2"/>
    <property type="match status" value="1"/>
</dbReference>
<dbReference type="InterPro" id="IPR001610">
    <property type="entry name" value="PAC"/>
</dbReference>
<dbReference type="InterPro" id="IPR000160">
    <property type="entry name" value="GGDEF_dom"/>
</dbReference>
<dbReference type="SUPFAM" id="SSF55781">
    <property type="entry name" value="GAF domain-like"/>
    <property type="match status" value="1"/>
</dbReference>
<keyword evidence="8" id="KW-1133">Transmembrane helix</keyword>
<feature type="transmembrane region" description="Helical" evidence="8">
    <location>
        <begin position="43"/>
        <end position="65"/>
    </location>
</feature>
<dbReference type="GO" id="GO:0071732">
    <property type="term" value="P:cellular response to nitric oxide"/>
    <property type="evidence" value="ECO:0007669"/>
    <property type="project" value="UniProtKB-ARBA"/>
</dbReference>
<dbReference type="InterPro" id="IPR001789">
    <property type="entry name" value="Sig_transdc_resp-reg_receiver"/>
</dbReference>
<keyword evidence="15" id="KW-1185">Reference proteome</keyword>
<dbReference type="PROSITE" id="PS50883">
    <property type="entry name" value="EAL"/>
    <property type="match status" value="1"/>
</dbReference>
<dbReference type="InterPro" id="IPR013656">
    <property type="entry name" value="PAS_4"/>
</dbReference>
<dbReference type="Proteomes" id="UP000199371">
    <property type="component" value="Unassembled WGS sequence"/>
</dbReference>
<feature type="transmembrane region" description="Helical" evidence="8">
    <location>
        <begin position="181"/>
        <end position="210"/>
    </location>
</feature>
<dbReference type="InterPro" id="IPR013767">
    <property type="entry name" value="PAS_fold"/>
</dbReference>
<dbReference type="PROSITE" id="PS50113">
    <property type="entry name" value="PAC"/>
    <property type="match status" value="2"/>
</dbReference>
<feature type="domain" description="PAC" evidence="11">
    <location>
        <begin position="870"/>
        <end position="921"/>
    </location>
</feature>
<evidence type="ECO:0000313" key="14">
    <source>
        <dbReference type="EMBL" id="SEH74839.1"/>
    </source>
</evidence>
<dbReference type="Gene3D" id="3.30.450.40">
    <property type="match status" value="1"/>
</dbReference>
<dbReference type="InterPro" id="IPR035919">
    <property type="entry name" value="EAL_sf"/>
</dbReference>
<dbReference type="NCBIfam" id="TIGR00254">
    <property type="entry name" value="GGDEF"/>
    <property type="match status" value="1"/>
</dbReference>
<dbReference type="SMART" id="SM00091">
    <property type="entry name" value="PAS"/>
    <property type="match status" value="3"/>
</dbReference>
<feature type="domain" description="PAS" evidence="10">
    <location>
        <begin position="918"/>
        <end position="991"/>
    </location>
</feature>
<dbReference type="SMART" id="SM00267">
    <property type="entry name" value="GGDEF"/>
    <property type="match status" value="1"/>
</dbReference>
<dbReference type="Gene3D" id="3.30.70.270">
    <property type="match status" value="1"/>
</dbReference>
<dbReference type="SMART" id="SM00086">
    <property type="entry name" value="PAC"/>
    <property type="match status" value="3"/>
</dbReference>
<evidence type="ECO:0000259" key="13">
    <source>
        <dbReference type="PROSITE" id="PS50887"/>
    </source>
</evidence>
<dbReference type="InterPro" id="IPR052155">
    <property type="entry name" value="Biofilm_reg_signaling"/>
</dbReference>
<dbReference type="PROSITE" id="PS50112">
    <property type="entry name" value="PAS"/>
    <property type="match status" value="3"/>
</dbReference>
<dbReference type="Gene3D" id="3.30.450.20">
    <property type="entry name" value="PAS domain"/>
    <property type="match status" value="3"/>
</dbReference>
<feature type="transmembrane region" description="Helical" evidence="8">
    <location>
        <begin position="142"/>
        <end position="161"/>
    </location>
</feature>
<evidence type="ECO:0000256" key="8">
    <source>
        <dbReference type="SAM" id="Phobius"/>
    </source>
</evidence>
<dbReference type="Pfam" id="PF00563">
    <property type="entry name" value="EAL"/>
    <property type="match status" value="1"/>
</dbReference>
<keyword evidence="7" id="KW-0597">Phosphoprotein</keyword>
<dbReference type="SUPFAM" id="SSF55073">
    <property type="entry name" value="Nucleotide cyclase"/>
    <property type="match status" value="1"/>
</dbReference>
<dbReference type="PROSITE" id="PS50110">
    <property type="entry name" value="RESPONSE_REGULATORY"/>
    <property type="match status" value="1"/>
</dbReference>
<dbReference type="InterPro" id="IPR029016">
    <property type="entry name" value="GAF-like_dom_sf"/>
</dbReference>
<keyword evidence="4" id="KW-0808">Transferase</keyword>
<keyword evidence="3" id="KW-0973">c-di-GMP</keyword>
<evidence type="ECO:0000256" key="1">
    <source>
        <dbReference type="ARBA" id="ARBA00001946"/>
    </source>
</evidence>
<dbReference type="Pfam" id="PF00989">
    <property type="entry name" value="PAS"/>
    <property type="match status" value="1"/>
</dbReference>
<dbReference type="STRING" id="173990.SAMN05660691_01226"/>
<proteinExistence type="predicted"/>
<organism evidence="14 15">
    <name type="scientific">Rheinheimera pacifica</name>
    <dbReference type="NCBI Taxonomy" id="173990"/>
    <lineage>
        <taxon>Bacteria</taxon>
        <taxon>Pseudomonadati</taxon>
        <taxon>Pseudomonadota</taxon>
        <taxon>Gammaproteobacteria</taxon>
        <taxon>Chromatiales</taxon>
        <taxon>Chromatiaceae</taxon>
        <taxon>Rheinheimera</taxon>
    </lineage>
</organism>
<feature type="domain" description="PAC" evidence="11">
    <location>
        <begin position="992"/>
        <end position="1046"/>
    </location>
</feature>
<evidence type="ECO:0000259" key="9">
    <source>
        <dbReference type="PROSITE" id="PS50110"/>
    </source>
</evidence>
<dbReference type="NCBIfam" id="TIGR00229">
    <property type="entry name" value="sensory_box"/>
    <property type="match status" value="3"/>
</dbReference>
<dbReference type="SUPFAM" id="SSF55785">
    <property type="entry name" value="PYP-like sensor domain (PAS domain)"/>
    <property type="match status" value="3"/>
</dbReference>
<dbReference type="SUPFAM" id="SSF141868">
    <property type="entry name" value="EAL domain-like"/>
    <property type="match status" value="1"/>
</dbReference>
<dbReference type="OrthoDB" id="8553030at2"/>
<keyword evidence="8" id="KW-0472">Membrane</keyword>
<dbReference type="SMART" id="SM00065">
    <property type="entry name" value="GAF"/>
    <property type="match status" value="1"/>
</dbReference>
<dbReference type="GO" id="GO:0071111">
    <property type="term" value="F:cyclic-guanylate-specific phosphodiesterase activity"/>
    <property type="evidence" value="ECO:0007669"/>
    <property type="project" value="UniProtKB-EC"/>
</dbReference>
<dbReference type="FunFam" id="3.20.20.450:FF:000001">
    <property type="entry name" value="Cyclic di-GMP phosphodiesterase yahA"/>
    <property type="match status" value="1"/>
</dbReference>
<feature type="domain" description="EAL" evidence="12">
    <location>
        <begin position="1220"/>
        <end position="1474"/>
    </location>
</feature>
<keyword evidence="8" id="KW-0812">Transmembrane</keyword>
<dbReference type="PANTHER" id="PTHR44757:SF2">
    <property type="entry name" value="BIOFILM ARCHITECTURE MAINTENANCE PROTEIN MBAA"/>
    <property type="match status" value="1"/>
</dbReference>
<dbReference type="InterPro" id="IPR001633">
    <property type="entry name" value="EAL_dom"/>
</dbReference>
<evidence type="ECO:0000259" key="11">
    <source>
        <dbReference type="PROSITE" id="PS50113"/>
    </source>
</evidence>
<dbReference type="InterPro" id="IPR000014">
    <property type="entry name" value="PAS"/>
</dbReference>
<dbReference type="GO" id="GO:0000160">
    <property type="term" value="P:phosphorelay signal transduction system"/>
    <property type="evidence" value="ECO:0007669"/>
    <property type="project" value="InterPro"/>
</dbReference>
<evidence type="ECO:0000259" key="10">
    <source>
        <dbReference type="PROSITE" id="PS50112"/>
    </source>
</evidence>
<dbReference type="GO" id="GO:0006355">
    <property type="term" value="P:regulation of DNA-templated transcription"/>
    <property type="evidence" value="ECO:0007669"/>
    <property type="project" value="InterPro"/>
</dbReference>
<feature type="transmembrane region" description="Helical" evidence="8">
    <location>
        <begin position="72"/>
        <end position="92"/>
    </location>
</feature>
<dbReference type="Pfam" id="PF00072">
    <property type="entry name" value="Response_reg"/>
    <property type="match status" value="1"/>
</dbReference>
<dbReference type="InterPro" id="IPR011006">
    <property type="entry name" value="CheY-like_superfamily"/>
</dbReference>
<evidence type="ECO:0000256" key="4">
    <source>
        <dbReference type="ARBA" id="ARBA00022679"/>
    </source>
</evidence>
<feature type="transmembrane region" description="Helical" evidence="8">
    <location>
        <begin position="12"/>
        <end position="37"/>
    </location>
</feature>
<dbReference type="InterPro" id="IPR035965">
    <property type="entry name" value="PAS-like_dom_sf"/>
</dbReference>
<feature type="domain" description="PAS" evidence="10">
    <location>
        <begin position="512"/>
        <end position="568"/>
    </location>
</feature>
<dbReference type="InterPro" id="IPR003018">
    <property type="entry name" value="GAF"/>
</dbReference>
<dbReference type="PANTHER" id="PTHR44757">
    <property type="entry name" value="DIGUANYLATE CYCLASE DGCP"/>
    <property type="match status" value="1"/>
</dbReference>
<evidence type="ECO:0000256" key="6">
    <source>
        <dbReference type="ARBA" id="ARBA00051114"/>
    </source>
</evidence>
<sequence length="1618" mass="181081">MTNSQLRISNIIWLSVFYSSSLVLVFAALLVLCGTLLHSDARVYRFVLLPDTALALVAAVLLLWAVISKKPALVLAAMLVVALVAGAGLLWYQADVGSAALSWQSDEARLPPLQSTVLLLFCFVWSGWFLRPTSHWCRVFKGLRLLFNLLLAGLSFCMLLAEHGFLSGTSLSLDIVPGSDAMLSLSATASVHTALYLLLLAAASFTAPYVKTRPSAQQLRSSGWLLVCFIALASALLWFNFAHQLQQKAEQVSAQIADKLQLNVNQMIAEQRGLMYRLAERINAAEYELSQSYFSAEIHSYLRDYPYIDYLAVQAGDGSLLYANAQQNTELAWFNRYLQQLPDIQPQHFAGLSQPSLRLYYDTVIDHAFVLAAIAPVNRAGVAQVVASVDFAKALRLALPELIPEGYFVKLQQTAQNPVYNSVATAPDATKVGQFAIDLMPGFSWQLRVYTNLNADAKTMLLTAEVVLLAGWLTTLLVMLSQKYYQQSQRHRMRLLAGNDKLQHSLDTVRLLQLKQQQILENSADLICVIDADGCFVELSKSCGKILGYRPDELLQQNFIDFVHPQDKVLSLTEADKITSGTPTNHFRNRYLRKDGSVVHLMWAASYVDVYRTIYAVARDISYLVKAELYQQAQQDVLRMISTEQALPEILQRICLMAEQQSSTVLAAVMLKQGEQLHLAAAPSFSTAFAGALTTLAVADNAGCCGAAAYQKSLVMSPLISADEKCRIYAAAAQEQGVLACWSMPMVSLQDDVVGTFALYCTEQRIAGKEELELMISCSRFAALAIERAAHTRLLQQSEQRFRSLYELNPDPVYILNPEGYFVDMNQAGCKLLQYSRAEVIAMHYGRVMLPEHLPLVHRHFASVLAGNGERFEASIVTRNGRQLELDISIIPSWQDGKIIGVIGISKNISERVLAQNQLRLFKRAVDATSNGVIIADVLQPDMPIIYVNSAFEKLTGYSSTEVVGRNCRFLQGKERDLLATNQIRDAIAKRQEYSVVLRNFRKDNRAFWNNLFLAPVPDDCGAITHYIGIQADITEQKNYEQELAYNSSHDLLTGLPNRALLKDRLTQSYQISKRNQQKVAILFIDLDGFKLINDSLGHLNGDEVLKQSSMRIVSCIRPGDTLARIGGDEFVLMLTDLSSADEVMPVTERILAVVAQPLNIAGQELHITASIGISLSDNEQSEPMQMVQQADLAMYRAKQLGRNNYQWYSAELDVALSKQLNLRAQLKKAISNQEFELYYQPQIDAISGDIIGLEALLRWPDKQAGFISPDEFIPLAEETGEIVPLSNWVLDHASRYNKSLIERGIASVVMAVNISSIQFQRSNFVEQLQQTLQTNGLAPRWFEIELTESVLFDNTEQVILKLQQLRQIGVKISIDDFGTGYSSLNYLKRLPMDKLKIDRTFIRDIVTDKRDAAISRAIIAMAHHLDIRVIAEGVENEAQVALLRKSLCDEYQGYYFAKPMPAAQLELFIQQYPTQRQILPESVSNQQTILLVDDEENILSALTRVLRRDAYRVLTCTGAKQAFDILALNQVQVILSDQRMPGISGTEFFSQVKDMYPDTIRIVLSGYTDLRSVTEAINKGAIYKFMTKPWQDDELRSEIKQAFAQYQQQINSKTGQQ</sequence>
<feature type="transmembrane region" description="Helical" evidence="8">
    <location>
        <begin position="112"/>
        <end position="130"/>
    </location>
</feature>
<feature type="modified residue" description="4-aspartylphosphate" evidence="7">
    <location>
        <position position="1538"/>
    </location>
</feature>
<dbReference type="Pfam" id="PF00990">
    <property type="entry name" value="GGDEF"/>
    <property type="match status" value="1"/>
</dbReference>
<dbReference type="SMART" id="SM00448">
    <property type="entry name" value="REC"/>
    <property type="match status" value="1"/>
</dbReference>
<evidence type="ECO:0000256" key="5">
    <source>
        <dbReference type="ARBA" id="ARBA00022777"/>
    </source>
</evidence>
<dbReference type="CDD" id="cd17569">
    <property type="entry name" value="REC_HupR-like"/>
    <property type="match status" value="1"/>
</dbReference>
<reference evidence="15" key="1">
    <citation type="submission" date="2016-10" db="EMBL/GenBank/DDBJ databases">
        <authorList>
            <person name="Varghese N."/>
            <person name="Submissions S."/>
        </authorList>
    </citation>
    <scope>NUCLEOTIDE SEQUENCE [LARGE SCALE GENOMIC DNA]</scope>
    <source>
        <strain evidence="15">DSM 17616</strain>
    </source>
</reference>
<dbReference type="Gene3D" id="3.40.50.2300">
    <property type="match status" value="1"/>
</dbReference>
<dbReference type="CDD" id="cd01948">
    <property type="entry name" value="EAL"/>
    <property type="match status" value="1"/>
</dbReference>
<dbReference type="Pfam" id="PF08448">
    <property type="entry name" value="PAS_4"/>
    <property type="match status" value="1"/>
</dbReference>
<comment type="catalytic activity">
    <reaction evidence="6">
        <text>3',3'-c-di-GMP + H2O = 5'-phosphoguanylyl(3'-&gt;5')guanosine + H(+)</text>
        <dbReference type="Rhea" id="RHEA:24902"/>
        <dbReference type="ChEBI" id="CHEBI:15377"/>
        <dbReference type="ChEBI" id="CHEBI:15378"/>
        <dbReference type="ChEBI" id="CHEBI:58754"/>
        <dbReference type="ChEBI" id="CHEBI:58805"/>
        <dbReference type="EC" id="3.1.4.52"/>
    </reaction>
    <physiologicalReaction direction="left-to-right" evidence="6">
        <dbReference type="Rhea" id="RHEA:24903"/>
    </physiologicalReaction>
</comment>
<dbReference type="PROSITE" id="PS50887">
    <property type="entry name" value="GGDEF"/>
    <property type="match status" value="1"/>
</dbReference>
<dbReference type="SUPFAM" id="SSF52172">
    <property type="entry name" value="CheY-like"/>
    <property type="match status" value="1"/>
</dbReference>
<dbReference type="InterPro" id="IPR043128">
    <property type="entry name" value="Rev_trsase/Diguanyl_cyclase"/>
</dbReference>
<evidence type="ECO:0000259" key="12">
    <source>
        <dbReference type="PROSITE" id="PS50883"/>
    </source>
</evidence>
<name>A0A1H6KT42_9GAMM</name>
<dbReference type="InterPro" id="IPR000700">
    <property type="entry name" value="PAS-assoc_C"/>
</dbReference>
<evidence type="ECO:0000313" key="15">
    <source>
        <dbReference type="Proteomes" id="UP000199371"/>
    </source>
</evidence>
<dbReference type="EC" id="3.1.4.52" evidence="2"/>
<dbReference type="FunFam" id="3.30.70.270:FF:000001">
    <property type="entry name" value="Diguanylate cyclase domain protein"/>
    <property type="match status" value="1"/>
</dbReference>
<comment type="cofactor">
    <cofactor evidence="1">
        <name>Mg(2+)</name>
        <dbReference type="ChEBI" id="CHEBI:18420"/>
    </cofactor>
</comment>
<evidence type="ECO:0000256" key="7">
    <source>
        <dbReference type="PROSITE-ProRule" id="PRU00169"/>
    </source>
</evidence>
<protein>
    <recommendedName>
        <fullName evidence="2">cyclic-guanylate-specific phosphodiesterase</fullName>
        <ecNumber evidence="2">3.1.4.52</ecNumber>
    </recommendedName>
</protein>